<evidence type="ECO:0000256" key="1">
    <source>
        <dbReference type="SAM" id="MobiDB-lite"/>
    </source>
</evidence>
<organism evidence="2 3">
    <name type="scientific">Elysia crispata</name>
    <name type="common">lettuce slug</name>
    <dbReference type="NCBI Taxonomy" id="231223"/>
    <lineage>
        <taxon>Eukaryota</taxon>
        <taxon>Metazoa</taxon>
        <taxon>Spiralia</taxon>
        <taxon>Lophotrochozoa</taxon>
        <taxon>Mollusca</taxon>
        <taxon>Gastropoda</taxon>
        <taxon>Heterobranchia</taxon>
        <taxon>Euthyneura</taxon>
        <taxon>Panpulmonata</taxon>
        <taxon>Sacoglossa</taxon>
        <taxon>Placobranchoidea</taxon>
        <taxon>Plakobranchidae</taxon>
        <taxon>Elysia</taxon>
    </lineage>
</organism>
<comment type="caution">
    <text evidence="2">The sequence shown here is derived from an EMBL/GenBank/DDBJ whole genome shotgun (WGS) entry which is preliminary data.</text>
</comment>
<feature type="region of interest" description="Disordered" evidence="1">
    <location>
        <begin position="20"/>
        <end position="51"/>
    </location>
</feature>
<keyword evidence="3" id="KW-1185">Reference proteome</keyword>
<protein>
    <submittedName>
        <fullName evidence="2">Uncharacterized protein</fullName>
    </submittedName>
</protein>
<dbReference type="AlphaFoldDB" id="A0AAE1B223"/>
<proteinExistence type="predicted"/>
<feature type="compositionally biased region" description="Basic residues" evidence="1">
    <location>
        <begin position="22"/>
        <end position="32"/>
    </location>
</feature>
<gene>
    <name evidence="2" type="ORF">RRG08_060456</name>
</gene>
<name>A0AAE1B223_9GAST</name>
<reference evidence="2" key="1">
    <citation type="journal article" date="2023" name="G3 (Bethesda)">
        <title>A reference genome for the long-term kleptoplast-retaining sea slug Elysia crispata morphotype clarki.</title>
        <authorList>
            <person name="Eastman K.E."/>
            <person name="Pendleton A.L."/>
            <person name="Shaikh M.A."/>
            <person name="Suttiyut T."/>
            <person name="Ogas R."/>
            <person name="Tomko P."/>
            <person name="Gavelis G."/>
            <person name="Widhalm J.R."/>
            <person name="Wisecaver J.H."/>
        </authorList>
    </citation>
    <scope>NUCLEOTIDE SEQUENCE</scope>
    <source>
        <strain evidence="2">ECLA1</strain>
    </source>
</reference>
<evidence type="ECO:0000313" key="2">
    <source>
        <dbReference type="EMBL" id="KAK3797112.1"/>
    </source>
</evidence>
<accession>A0AAE1B223</accession>
<sequence length="151" mass="17347">MYGRAEDQGNLIEREKYEEAKRWKRRKRKKRMKNEQLRNIEGEEESNTKSALASEVYRVPPTPVFFAPSQPSPRRFIVYHPHQCSSLLVSPRLGALASEVYRVPPTPVFFAPSQPSPRRFIVYHPHQCSSLLVSPRLGGLSCTTHTSVLRS</sequence>
<dbReference type="Proteomes" id="UP001283361">
    <property type="component" value="Unassembled WGS sequence"/>
</dbReference>
<evidence type="ECO:0000313" key="3">
    <source>
        <dbReference type="Proteomes" id="UP001283361"/>
    </source>
</evidence>
<dbReference type="EMBL" id="JAWDGP010000802">
    <property type="protein sequence ID" value="KAK3797112.1"/>
    <property type="molecule type" value="Genomic_DNA"/>
</dbReference>